<reference evidence="2 3" key="1">
    <citation type="submission" date="2016-03" db="EMBL/GenBank/DDBJ databases">
        <title>Deep-sea bacteria in the southern Pacific.</title>
        <authorList>
            <person name="Tang K."/>
        </authorList>
    </citation>
    <scope>NUCLEOTIDE SEQUENCE [LARGE SCALE GENOMIC DNA]</scope>
    <source>
        <strain evidence="2 3">JLT2016</strain>
    </source>
</reference>
<dbReference type="OrthoDB" id="7585039at2"/>
<name>A0A1U7DA85_9RHOB</name>
<dbReference type="InterPro" id="IPR032710">
    <property type="entry name" value="NTF2-like_dom_sf"/>
</dbReference>
<dbReference type="STRING" id="1229727.Ga0080559_TMP4190"/>
<dbReference type="EMBL" id="CP014796">
    <property type="protein sequence ID" value="APX24986.1"/>
    <property type="molecule type" value="Genomic_DNA"/>
</dbReference>
<dbReference type="Pfam" id="PF13577">
    <property type="entry name" value="SnoaL_4"/>
    <property type="match status" value="1"/>
</dbReference>
<evidence type="ECO:0000259" key="1">
    <source>
        <dbReference type="Pfam" id="PF13577"/>
    </source>
</evidence>
<dbReference type="InterPro" id="IPR037401">
    <property type="entry name" value="SnoaL-like"/>
</dbReference>
<dbReference type="CDD" id="cd00531">
    <property type="entry name" value="NTF2_like"/>
    <property type="match status" value="1"/>
</dbReference>
<dbReference type="KEGG" id="tpro:Ga0080559_TMP4190"/>
<evidence type="ECO:0000313" key="3">
    <source>
        <dbReference type="Proteomes" id="UP000186559"/>
    </source>
</evidence>
<gene>
    <name evidence="2" type="ORF">Ga0080559_TMP4190</name>
</gene>
<dbReference type="AlphaFoldDB" id="A0A1U7DA85"/>
<keyword evidence="3" id="KW-1185">Reference proteome</keyword>
<accession>A0A1U7DA85</accession>
<proteinExistence type="predicted"/>
<sequence length="166" mass="18952">MDKLEELVAKQEIHENLLRYARGVDRRDWALVRDTYHDGAIDWHGEFHGDADAFIAWVSERHATVPFSMHLMANSLIEITGPVTACAETYFIAMSRREPPDGENTDIEVFGRYIDRFEKREDGVWRVAARKVVYDSTRTAPSTNHLRTLQGALGQRDGSDAVYELA</sequence>
<protein>
    <submittedName>
        <fullName evidence="2">SnoaL-like domain-containing protein</fullName>
    </submittedName>
</protein>
<organism evidence="2 3">
    <name type="scientific">Salipiger profundus</name>
    <dbReference type="NCBI Taxonomy" id="1229727"/>
    <lineage>
        <taxon>Bacteria</taxon>
        <taxon>Pseudomonadati</taxon>
        <taxon>Pseudomonadota</taxon>
        <taxon>Alphaproteobacteria</taxon>
        <taxon>Rhodobacterales</taxon>
        <taxon>Roseobacteraceae</taxon>
        <taxon>Salipiger</taxon>
    </lineage>
</organism>
<dbReference type="SUPFAM" id="SSF54427">
    <property type="entry name" value="NTF2-like"/>
    <property type="match status" value="1"/>
</dbReference>
<dbReference type="RefSeq" id="WP_017468620.1">
    <property type="nucleotide sequence ID" value="NZ_BMEW01000001.1"/>
</dbReference>
<feature type="domain" description="SnoaL-like" evidence="1">
    <location>
        <begin position="6"/>
        <end position="131"/>
    </location>
</feature>
<dbReference type="Gene3D" id="3.10.450.50">
    <property type="match status" value="1"/>
</dbReference>
<dbReference type="Proteomes" id="UP000186559">
    <property type="component" value="Chromosome"/>
</dbReference>
<evidence type="ECO:0000313" key="2">
    <source>
        <dbReference type="EMBL" id="APX24986.1"/>
    </source>
</evidence>